<protein>
    <recommendedName>
        <fullName evidence="3">FAD-dependent oxidoreductase</fullName>
    </recommendedName>
</protein>
<proteinExistence type="predicted"/>
<dbReference type="AlphaFoldDB" id="A0A3M0H280"/>
<dbReference type="InterPro" id="IPR036188">
    <property type="entry name" value="FAD/NAD-bd_sf"/>
</dbReference>
<name>A0A3M0H280_9CORY</name>
<evidence type="ECO:0000313" key="1">
    <source>
        <dbReference type="EMBL" id="RMB63746.1"/>
    </source>
</evidence>
<organism evidence="1 2">
    <name type="scientific">Corynebacterium macginleyi</name>
    <dbReference type="NCBI Taxonomy" id="38290"/>
    <lineage>
        <taxon>Bacteria</taxon>
        <taxon>Bacillati</taxon>
        <taxon>Actinomycetota</taxon>
        <taxon>Actinomycetes</taxon>
        <taxon>Mycobacteriales</taxon>
        <taxon>Corynebacteriaceae</taxon>
        <taxon>Corynebacterium</taxon>
    </lineage>
</organism>
<comment type="caution">
    <text evidence="1">The sequence shown here is derived from an EMBL/GenBank/DDBJ whole genome shotgun (WGS) entry which is preliminary data.</text>
</comment>
<sequence length="68" mass="7350">MRGEATLSGASGRLWSDERLAEHHMAIVVVSGQSGLATAYYLRRLKLDFIVLDNQEASAGRGCTRGLS</sequence>
<dbReference type="EMBL" id="REGC01000002">
    <property type="protein sequence ID" value="RMB63746.1"/>
    <property type="molecule type" value="Genomic_DNA"/>
</dbReference>
<evidence type="ECO:0000313" key="2">
    <source>
        <dbReference type="Proteomes" id="UP000270649"/>
    </source>
</evidence>
<evidence type="ECO:0008006" key="3">
    <source>
        <dbReference type="Google" id="ProtNLM"/>
    </source>
</evidence>
<reference evidence="1 2" key="1">
    <citation type="submission" date="2018-10" db="EMBL/GenBank/DDBJ databases">
        <title>Corynebacterium macginleyi genome sequencing and assembly of the type strain and two clinical samples.</title>
        <authorList>
            <person name="Bernier A.-M."/>
            <person name="Bernard K."/>
        </authorList>
    </citation>
    <scope>NUCLEOTIDE SEQUENCE [LARGE SCALE GENOMIC DNA]</scope>
    <source>
        <strain evidence="1 2">NML 120205</strain>
    </source>
</reference>
<dbReference type="Gene3D" id="3.50.50.60">
    <property type="entry name" value="FAD/NAD(P)-binding domain"/>
    <property type="match status" value="1"/>
</dbReference>
<gene>
    <name evidence="1" type="ORF">D9543_02840</name>
</gene>
<dbReference type="Proteomes" id="UP000270649">
    <property type="component" value="Unassembled WGS sequence"/>
</dbReference>
<accession>A0A3M0H280</accession>
<dbReference type="SUPFAM" id="SSF51905">
    <property type="entry name" value="FAD/NAD(P)-binding domain"/>
    <property type="match status" value="1"/>
</dbReference>